<evidence type="ECO:0000256" key="5">
    <source>
        <dbReference type="ARBA" id="ARBA00022679"/>
    </source>
</evidence>
<keyword evidence="12" id="KW-1133">Transmembrane helix</keyword>
<evidence type="ECO:0000256" key="11">
    <source>
        <dbReference type="ARBA" id="ARBA00022840"/>
    </source>
</evidence>
<keyword evidence="3" id="KW-0723">Serine/threonine-protein kinase</keyword>
<evidence type="ECO:0000256" key="3">
    <source>
        <dbReference type="ARBA" id="ARBA00022527"/>
    </source>
</evidence>
<evidence type="ECO:0000256" key="14">
    <source>
        <dbReference type="ARBA" id="ARBA00023157"/>
    </source>
</evidence>
<dbReference type="SUPFAM" id="SSF56112">
    <property type="entry name" value="Protein kinase-like (PK-like)"/>
    <property type="match status" value="1"/>
</dbReference>
<keyword evidence="11" id="KW-0067">ATP-binding</keyword>
<evidence type="ECO:0000256" key="18">
    <source>
        <dbReference type="ARBA" id="ARBA00048679"/>
    </source>
</evidence>
<dbReference type="PIRSF" id="PIRSF000654">
    <property type="entry name" value="Integrin-linked_kinase"/>
    <property type="match status" value="1"/>
</dbReference>
<protein>
    <recommendedName>
        <fullName evidence="2">non-specific serine/threonine protein kinase</fullName>
        <ecNumber evidence="2">2.7.11.1</ecNumber>
    </recommendedName>
</protein>
<dbReference type="Gene3D" id="1.10.510.10">
    <property type="entry name" value="Transferase(Phosphotransferase) domain 1"/>
    <property type="match status" value="1"/>
</dbReference>
<dbReference type="InterPro" id="IPR051343">
    <property type="entry name" value="G-type_lectin_kinases/EP1-like"/>
</dbReference>
<keyword evidence="5" id="KW-0808">Transferase</keyword>
<dbReference type="FunFam" id="1.10.510.10:FF:000248">
    <property type="entry name" value="S-receptor-like kinase 5"/>
    <property type="match status" value="1"/>
</dbReference>
<comment type="catalytic activity">
    <reaction evidence="17">
        <text>L-threonyl-[protein] + ATP = O-phospho-L-threonyl-[protein] + ADP + H(+)</text>
        <dbReference type="Rhea" id="RHEA:46608"/>
        <dbReference type="Rhea" id="RHEA-COMP:11060"/>
        <dbReference type="Rhea" id="RHEA-COMP:11605"/>
        <dbReference type="ChEBI" id="CHEBI:15378"/>
        <dbReference type="ChEBI" id="CHEBI:30013"/>
        <dbReference type="ChEBI" id="CHEBI:30616"/>
        <dbReference type="ChEBI" id="CHEBI:61977"/>
        <dbReference type="ChEBI" id="CHEBI:456216"/>
        <dbReference type="EC" id="2.7.11.1"/>
    </reaction>
</comment>
<keyword evidence="7" id="KW-0732">Signal</keyword>
<dbReference type="GO" id="GO:0030246">
    <property type="term" value="F:carbohydrate binding"/>
    <property type="evidence" value="ECO:0007669"/>
    <property type="project" value="UniProtKB-KW"/>
</dbReference>
<keyword evidence="10" id="KW-0418">Kinase</keyword>
<dbReference type="PROSITE" id="PS50011">
    <property type="entry name" value="PROTEIN_KINASE_DOM"/>
    <property type="match status" value="1"/>
</dbReference>
<dbReference type="EC" id="2.7.11.1" evidence="2"/>
<dbReference type="Pfam" id="PF00069">
    <property type="entry name" value="Pkinase"/>
    <property type="match status" value="1"/>
</dbReference>
<dbReference type="PANTHER" id="PTHR47976">
    <property type="entry name" value="G-TYPE LECTIN S-RECEPTOR-LIKE SERINE/THREONINE-PROTEIN KINASE SD2-5"/>
    <property type="match status" value="1"/>
</dbReference>
<evidence type="ECO:0000256" key="8">
    <source>
        <dbReference type="ARBA" id="ARBA00022734"/>
    </source>
</evidence>
<proteinExistence type="predicted"/>
<keyword evidence="8" id="KW-0430">Lectin</keyword>
<evidence type="ECO:0000256" key="16">
    <source>
        <dbReference type="ARBA" id="ARBA00023180"/>
    </source>
</evidence>
<evidence type="ECO:0000256" key="10">
    <source>
        <dbReference type="ARBA" id="ARBA00022777"/>
    </source>
</evidence>
<dbReference type="GO" id="GO:0005524">
    <property type="term" value="F:ATP binding"/>
    <property type="evidence" value="ECO:0007669"/>
    <property type="project" value="UniProtKB-KW"/>
</dbReference>
<comment type="subcellular location">
    <subcellularLocation>
        <location evidence="1">Membrane</location>
        <topology evidence="1">Single-pass type I membrane protein</topology>
    </subcellularLocation>
</comment>
<dbReference type="Gene3D" id="3.30.200.20">
    <property type="entry name" value="Phosphorylase Kinase, domain 1"/>
    <property type="match status" value="1"/>
</dbReference>
<name>A0AAV1C0N2_OLDCO</name>
<dbReference type="SMART" id="SM00220">
    <property type="entry name" value="S_TKc"/>
    <property type="match status" value="1"/>
</dbReference>
<keyword evidence="9" id="KW-0547">Nucleotide-binding</keyword>
<evidence type="ECO:0000256" key="9">
    <source>
        <dbReference type="ARBA" id="ARBA00022741"/>
    </source>
</evidence>
<feature type="domain" description="Protein kinase" evidence="19">
    <location>
        <begin position="1"/>
        <end position="254"/>
    </location>
</feature>
<dbReference type="PANTHER" id="PTHR47976:SF30">
    <property type="entry name" value="RECEPTOR-LIKE SERINE_THREONINE-PROTEIN KINASE"/>
    <property type="match status" value="1"/>
</dbReference>
<evidence type="ECO:0000256" key="17">
    <source>
        <dbReference type="ARBA" id="ARBA00047899"/>
    </source>
</evidence>
<keyword evidence="4" id="KW-0597">Phosphoprotein</keyword>
<keyword evidence="13" id="KW-0472">Membrane</keyword>
<comment type="catalytic activity">
    <reaction evidence="18">
        <text>L-seryl-[protein] + ATP = O-phospho-L-seryl-[protein] + ADP + H(+)</text>
        <dbReference type="Rhea" id="RHEA:17989"/>
        <dbReference type="Rhea" id="RHEA-COMP:9863"/>
        <dbReference type="Rhea" id="RHEA-COMP:11604"/>
        <dbReference type="ChEBI" id="CHEBI:15378"/>
        <dbReference type="ChEBI" id="CHEBI:29999"/>
        <dbReference type="ChEBI" id="CHEBI:30616"/>
        <dbReference type="ChEBI" id="CHEBI:83421"/>
        <dbReference type="ChEBI" id="CHEBI:456216"/>
        <dbReference type="EC" id="2.7.11.1"/>
    </reaction>
</comment>
<dbReference type="InterPro" id="IPR011009">
    <property type="entry name" value="Kinase-like_dom_sf"/>
</dbReference>
<evidence type="ECO:0000259" key="19">
    <source>
        <dbReference type="PROSITE" id="PS50011"/>
    </source>
</evidence>
<keyword evidence="16" id="KW-0325">Glycoprotein</keyword>
<keyword evidence="6" id="KW-0812">Transmembrane</keyword>
<keyword evidence="14" id="KW-1015">Disulfide bond</keyword>
<evidence type="ECO:0000256" key="2">
    <source>
        <dbReference type="ARBA" id="ARBA00012513"/>
    </source>
</evidence>
<evidence type="ECO:0000256" key="15">
    <source>
        <dbReference type="ARBA" id="ARBA00023170"/>
    </source>
</evidence>
<organism evidence="20 21">
    <name type="scientific">Oldenlandia corymbosa var. corymbosa</name>
    <dbReference type="NCBI Taxonomy" id="529605"/>
    <lineage>
        <taxon>Eukaryota</taxon>
        <taxon>Viridiplantae</taxon>
        <taxon>Streptophyta</taxon>
        <taxon>Embryophyta</taxon>
        <taxon>Tracheophyta</taxon>
        <taxon>Spermatophyta</taxon>
        <taxon>Magnoliopsida</taxon>
        <taxon>eudicotyledons</taxon>
        <taxon>Gunneridae</taxon>
        <taxon>Pentapetalae</taxon>
        <taxon>asterids</taxon>
        <taxon>lamiids</taxon>
        <taxon>Gentianales</taxon>
        <taxon>Rubiaceae</taxon>
        <taxon>Rubioideae</taxon>
        <taxon>Spermacoceae</taxon>
        <taxon>Hedyotis-Oldenlandia complex</taxon>
        <taxon>Oldenlandia</taxon>
    </lineage>
</organism>
<reference evidence="20" key="1">
    <citation type="submission" date="2023-03" db="EMBL/GenBank/DDBJ databases">
        <authorList>
            <person name="Julca I."/>
        </authorList>
    </citation>
    <scope>NUCLEOTIDE SEQUENCE</scope>
</reference>
<keyword evidence="15" id="KW-0675">Receptor</keyword>
<evidence type="ECO:0000256" key="4">
    <source>
        <dbReference type="ARBA" id="ARBA00022553"/>
    </source>
</evidence>
<dbReference type="InterPro" id="IPR000719">
    <property type="entry name" value="Prot_kinase_dom"/>
</dbReference>
<gene>
    <name evidence="20" type="ORF">OLC1_LOCUS1560</name>
</gene>
<dbReference type="GO" id="GO:0016020">
    <property type="term" value="C:membrane"/>
    <property type="evidence" value="ECO:0007669"/>
    <property type="project" value="UniProtKB-SubCell"/>
</dbReference>
<evidence type="ECO:0000256" key="13">
    <source>
        <dbReference type="ARBA" id="ARBA00023136"/>
    </source>
</evidence>
<accession>A0AAV1C0N2</accession>
<dbReference type="InterPro" id="IPR008271">
    <property type="entry name" value="Ser/Thr_kinase_AS"/>
</dbReference>
<dbReference type="GO" id="GO:0004674">
    <property type="term" value="F:protein serine/threonine kinase activity"/>
    <property type="evidence" value="ECO:0007669"/>
    <property type="project" value="UniProtKB-KW"/>
</dbReference>
<evidence type="ECO:0000256" key="7">
    <source>
        <dbReference type="ARBA" id="ARBA00022729"/>
    </source>
</evidence>
<dbReference type="PROSITE" id="PS00108">
    <property type="entry name" value="PROTEIN_KINASE_ST"/>
    <property type="match status" value="1"/>
</dbReference>
<dbReference type="EMBL" id="OX459118">
    <property type="protein sequence ID" value="CAI9089155.1"/>
    <property type="molecule type" value="Genomic_DNA"/>
</dbReference>
<sequence length="290" mass="33305">MALKLQSKRLKGLSQVNESFLVEVQTIGSIHHVNLVKLIGFCFQKSHRLLVYEHMANGSLDRWIFDKDQSHSLPWHTRRKIIKDIAKGLAYLHEECSQKIIHFDIKPQNILLDQKFNAKVSDFGLSKLIEKDQSRVFTRMRGTPGYLAPEWLRSNVTEKVDVYSFGILVLEIICGRKNLDWSRDDDEDSHLLDLFKKKAEDGTVRELVDEKSEDMQIHVKEAEEVMKIAAWCLQHDSTKRPSMSQIVKALEGFMPSETNLQHSFSYPSVEDGQKDSDASLIMASHLSGPR</sequence>
<dbReference type="Proteomes" id="UP001161247">
    <property type="component" value="Chromosome 1"/>
</dbReference>
<evidence type="ECO:0000256" key="1">
    <source>
        <dbReference type="ARBA" id="ARBA00004479"/>
    </source>
</evidence>
<keyword evidence="21" id="KW-1185">Reference proteome</keyword>
<evidence type="ECO:0000313" key="20">
    <source>
        <dbReference type="EMBL" id="CAI9089155.1"/>
    </source>
</evidence>
<evidence type="ECO:0000256" key="12">
    <source>
        <dbReference type="ARBA" id="ARBA00022989"/>
    </source>
</evidence>
<dbReference type="AlphaFoldDB" id="A0AAV1C0N2"/>
<evidence type="ECO:0000313" key="21">
    <source>
        <dbReference type="Proteomes" id="UP001161247"/>
    </source>
</evidence>
<evidence type="ECO:0000256" key="6">
    <source>
        <dbReference type="ARBA" id="ARBA00022692"/>
    </source>
</evidence>